<feature type="region of interest" description="Disordered" evidence="1">
    <location>
        <begin position="1"/>
        <end position="33"/>
    </location>
</feature>
<feature type="region of interest" description="Disordered" evidence="1">
    <location>
        <begin position="125"/>
        <end position="440"/>
    </location>
</feature>
<feature type="compositionally biased region" description="Basic and acidic residues" evidence="1">
    <location>
        <begin position="145"/>
        <end position="155"/>
    </location>
</feature>
<feature type="region of interest" description="Disordered" evidence="1">
    <location>
        <begin position="81"/>
        <end position="106"/>
    </location>
</feature>
<feature type="compositionally biased region" description="Low complexity" evidence="1">
    <location>
        <begin position="341"/>
        <end position="350"/>
    </location>
</feature>
<name>A0AAD7MMS2_9AGAR</name>
<reference evidence="2" key="1">
    <citation type="submission" date="2023-03" db="EMBL/GenBank/DDBJ databases">
        <title>Massive genome expansion in bonnet fungi (Mycena s.s.) driven by repeated elements and novel gene families across ecological guilds.</title>
        <authorList>
            <consortium name="Lawrence Berkeley National Laboratory"/>
            <person name="Harder C.B."/>
            <person name="Miyauchi S."/>
            <person name="Viragh M."/>
            <person name="Kuo A."/>
            <person name="Thoen E."/>
            <person name="Andreopoulos B."/>
            <person name="Lu D."/>
            <person name="Skrede I."/>
            <person name="Drula E."/>
            <person name="Henrissat B."/>
            <person name="Morin E."/>
            <person name="Kohler A."/>
            <person name="Barry K."/>
            <person name="LaButti K."/>
            <person name="Morin E."/>
            <person name="Salamov A."/>
            <person name="Lipzen A."/>
            <person name="Mereny Z."/>
            <person name="Hegedus B."/>
            <person name="Baldrian P."/>
            <person name="Stursova M."/>
            <person name="Weitz H."/>
            <person name="Taylor A."/>
            <person name="Grigoriev I.V."/>
            <person name="Nagy L.G."/>
            <person name="Martin F."/>
            <person name="Kauserud H."/>
        </authorList>
    </citation>
    <scope>NUCLEOTIDE SEQUENCE</scope>
    <source>
        <strain evidence="2">CBHHK188m</strain>
    </source>
</reference>
<dbReference type="AlphaFoldDB" id="A0AAD7MMS2"/>
<feature type="compositionally biased region" description="Basic and acidic residues" evidence="1">
    <location>
        <begin position="173"/>
        <end position="188"/>
    </location>
</feature>
<gene>
    <name evidence="2" type="ORF">DFH07DRAFT_856034</name>
</gene>
<feature type="compositionally biased region" description="Low complexity" evidence="1">
    <location>
        <begin position="397"/>
        <end position="410"/>
    </location>
</feature>
<dbReference type="EMBL" id="JARJLG010000249">
    <property type="protein sequence ID" value="KAJ7723282.1"/>
    <property type="molecule type" value="Genomic_DNA"/>
</dbReference>
<protein>
    <submittedName>
        <fullName evidence="2">Uncharacterized protein</fullName>
    </submittedName>
</protein>
<evidence type="ECO:0000313" key="2">
    <source>
        <dbReference type="EMBL" id="KAJ7723282.1"/>
    </source>
</evidence>
<feature type="compositionally biased region" description="Low complexity" evidence="1">
    <location>
        <begin position="371"/>
        <end position="384"/>
    </location>
</feature>
<dbReference type="Proteomes" id="UP001215280">
    <property type="component" value="Unassembled WGS sequence"/>
</dbReference>
<organism evidence="2 3">
    <name type="scientific">Mycena maculata</name>
    <dbReference type="NCBI Taxonomy" id="230809"/>
    <lineage>
        <taxon>Eukaryota</taxon>
        <taxon>Fungi</taxon>
        <taxon>Dikarya</taxon>
        <taxon>Basidiomycota</taxon>
        <taxon>Agaricomycotina</taxon>
        <taxon>Agaricomycetes</taxon>
        <taxon>Agaricomycetidae</taxon>
        <taxon>Agaricales</taxon>
        <taxon>Marasmiineae</taxon>
        <taxon>Mycenaceae</taxon>
        <taxon>Mycena</taxon>
    </lineage>
</organism>
<feature type="non-terminal residue" evidence="2">
    <location>
        <position position="1"/>
    </location>
</feature>
<comment type="caution">
    <text evidence="2">The sequence shown here is derived from an EMBL/GenBank/DDBJ whole genome shotgun (WGS) entry which is preliminary data.</text>
</comment>
<feature type="compositionally biased region" description="Pro residues" evidence="1">
    <location>
        <begin position="322"/>
        <end position="340"/>
    </location>
</feature>
<evidence type="ECO:0000313" key="3">
    <source>
        <dbReference type="Proteomes" id="UP001215280"/>
    </source>
</evidence>
<feature type="compositionally biased region" description="Low complexity" evidence="1">
    <location>
        <begin position="195"/>
        <end position="236"/>
    </location>
</feature>
<accession>A0AAD7MMS2</accession>
<feature type="compositionally biased region" description="Low complexity" evidence="1">
    <location>
        <begin position="494"/>
        <end position="505"/>
    </location>
</feature>
<proteinExistence type="predicted"/>
<feature type="compositionally biased region" description="Pro residues" evidence="1">
    <location>
        <begin position="385"/>
        <end position="396"/>
    </location>
</feature>
<keyword evidence="3" id="KW-1185">Reference proteome</keyword>
<sequence>MMTDLDYDMPMPLQPLPIADSDENDDSVQWTSSQTTNRALDSLMLEAQNARQRNRVSEWSWDTPVASTSAPALFEPSASMAHAPAAPAATRRRTRGATRATSLESLPPTDSAFFMKLVKGVSQQADENAGMRTAARAMTSSSDGSGRKGVKERTMNTHHSFIGAATKGKGKGKGKEKERETGERERGKRPLTRTSSVASSAASVSPSSVSSPASNYSFASASGSGSGADGDTSMTSPEPDSQTQTLMPPPPVPRSRQDMTRLPALVVCAQRPSNDLPSAPQPFAPPNAELPRPQRTVKQQSAAPHLSTCPSACGRPQAAPLAPNPNPPRQHPPHPNPLQQPLPRLLTHPPAGSMPSSTPETRLYPLLQQKPAAAPPARANALARPNPPPVPAPAVPPRTQSQPQQRRGPPALGMRRTNTAPLASQAQGPGQQRKFRPPLLNGASAAPVVVKVEAPPVQVKIEQVRGEVEMEMKAERDTLQPSTPARRGARGQAEPASSPSDASFSFDEHSSFDMEELEKVMKTY</sequence>
<feature type="region of interest" description="Disordered" evidence="1">
    <location>
        <begin position="470"/>
        <end position="512"/>
    </location>
</feature>
<feature type="compositionally biased region" description="Polar residues" evidence="1">
    <location>
        <begin position="416"/>
        <end position="430"/>
    </location>
</feature>
<evidence type="ECO:0000256" key="1">
    <source>
        <dbReference type="SAM" id="MobiDB-lite"/>
    </source>
</evidence>